<organism evidence="4 5">
    <name type="scientific">Candidatus Beckwithbacteria bacterium CG10_big_fil_rev_8_21_14_0_10_34_10</name>
    <dbReference type="NCBI Taxonomy" id="1974495"/>
    <lineage>
        <taxon>Bacteria</taxon>
        <taxon>Candidatus Beckwithiibacteriota</taxon>
    </lineage>
</organism>
<evidence type="ECO:0008006" key="6">
    <source>
        <dbReference type="Google" id="ProtNLM"/>
    </source>
</evidence>
<comment type="caution">
    <text evidence="4">The sequence shown here is derived from an EMBL/GenBank/DDBJ whole genome shotgun (WGS) entry which is preliminary data.</text>
</comment>
<dbReference type="EMBL" id="PEZT01000009">
    <property type="protein sequence ID" value="PIS09453.1"/>
    <property type="molecule type" value="Genomic_DNA"/>
</dbReference>
<dbReference type="Proteomes" id="UP000230093">
    <property type="component" value="Unassembled WGS sequence"/>
</dbReference>
<feature type="coiled-coil region" evidence="1">
    <location>
        <begin position="165"/>
        <end position="192"/>
    </location>
</feature>
<feature type="compositionally biased region" description="Low complexity" evidence="2">
    <location>
        <begin position="56"/>
        <end position="69"/>
    </location>
</feature>
<evidence type="ECO:0000256" key="1">
    <source>
        <dbReference type="SAM" id="Coils"/>
    </source>
</evidence>
<keyword evidence="3" id="KW-0732">Signal</keyword>
<feature type="compositionally biased region" description="Basic and acidic residues" evidence="2">
    <location>
        <begin position="40"/>
        <end position="50"/>
    </location>
</feature>
<dbReference type="AlphaFoldDB" id="A0A2H0W9X7"/>
<gene>
    <name evidence="4" type="ORF">COT75_01485</name>
</gene>
<evidence type="ECO:0000256" key="2">
    <source>
        <dbReference type="SAM" id="MobiDB-lite"/>
    </source>
</evidence>
<reference evidence="5" key="1">
    <citation type="submission" date="2017-09" db="EMBL/GenBank/DDBJ databases">
        <title>Depth-based differentiation of microbial function through sediment-hosted aquifers and enrichment of novel symbionts in the deep terrestrial subsurface.</title>
        <authorList>
            <person name="Probst A.J."/>
            <person name="Ladd B."/>
            <person name="Jarett J.K."/>
            <person name="Geller-Mcgrath D.E."/>
            <person name="Sieber C.M.K."/>
            <person name="Emerson J.B."/>
            <person name="Anantharaman K."/>
            <person name="Thomas B.C."/>
            <person name="Malmstrom R."/>
            <person name="Stieglmeier M."/>
            <person name="Klingl A."/>
            <person name="Woyke T."/>
            <person name="Ryan C.M."/>
            <person name="Banfield J.F."/>
        </authorList>
    </citation>
    <scope>NUCLEOTIDE SEQUENCE [LARGE SCALE GENOMIC DNA]</scope>
</reference>
<evidence type="ECO:0000256" key="3">
    <source>
        <dbReference type="SAM" id="SignalP"/>
    </source>
</evidence>
<evidence type="ECO:0000313" key="4">
    <source>
        <dbReference type="EMBL" id="PIS09453.1"/>
    </source>
</evidence>
<sequence>MKIIKKIITISVISLAILVLPSFVLAQGKQQGQGVQQQDKVQDSTTHEDETVVSPQGNQQNQGEQQTGTGNRGIETAIQNLNRVTERNNDPEVGEQVRSMVQNHERVQTRTKTALQQMSQRNKAVKFLLGPDYKNAGQVRSDVVGLRNDIKKLEQIKEGSLPADAGDVQGAIDELQIEADELETQLEEQLSGFSLFGWLAKLLAN</sequence>
<evidence type="ECO:0000313" key="5">
    <source>
        <dbReference type="Proteomes" id="UP000230093"/>
    </source>
</evidence>
<protein>
    <recommendedName>
        <fullName evidence="6">DUF5667 domain-containing protein</fullName>
    </recommendedName>
</protein>
<feature type="signal peptide" evidence="3">
    <location>
        <begin position="1"/>
        <end position="26"/>
    </location>
</feature>
<feature type="chain" id="PRO_5013937318" description="DUF5667 domain-containing protein" evidence="3">
    <location>
        <begin position="27"/>
        <end position="205"/>
    </location>
</feature>
<accession>A0A2H0W9X7</accession>
<name>A0A2H0W9X7_9BACT</name>
<feature type="region of interest" description="Disordered" evidence="2">
    <location>
        <begin position="35"/>
        <end position="73"/>
    </location>
</feature>
<proteinExistence type="predicted"/>
<keyword evidence="1" id="KW-0175">Coiled coil</keyword>